<dbReference type="GO" id="GO:0016829">
    <property type="term" value="F:lyase activity"/>
    <property type="evidence" value="ECO:0007669"/>
    <property type="project" value="UniProtKB-KW"/>
</dbReference>
<evidence type="ECO:0000256" key="6">
    <source>
        <dbReference type="ARBA" id="ARBA00022759"/>
    </source>
</evidence>
<comment type="catalytic activity">
    <reaction evidence="11">
        <text>ribonucleotidyl-uridine-RNA = a 5'-end dephospho-uridine-RNA + a 3'-end 2',3'-cyclophospho-ribonucleotide-RNA</text>
        <dbReference type="Rhea" id="RHEA:67792"/>
        <dbReference type="Rhea" id="RHEA-COMP:10464"/>
        <dbReference type="Rhea" id="RHEA-COMP:17354"/>
        <dbReference type="Rhea" id="RHEA-COMP:17356"/>
        <dbReference type="ChEBI" id="CHEBI:83064"/>
        <dbReference type="ChEBI" id="CHEBI:173117"/>
        <dbReference type="ChEBI" id="CHEBI:173224"/>
    </reaction>
</comment>
<dbReference type="InterPro" id="IPR018998">
    <property type="entry name" value="EndoU_C"/>
</dbReference>
<reference evidence="13" key="2">
    <citation type="submission" date="2025-08" db="UniProtKB">
        <authorList>
            <consortium name="Ensembl"/>
        </authorList>
    </citation>
    <scope>IDENTIFICATION</scope>
    <source>
        <strain evidence="13">Glennie</strain>
    </source>
</reference>
<dbReference type="GO" id="GO:0016787">
    <property type="term" value="F:hydrolase activity"/>
    <property type="evidence" value="ECO:0007669"/>
    <property type="project" value="UniProtKB-KW"/>
</dbReference>
<reference evidence="13" key="3">
    <citation type="submission" date="2025-09" db="UniProtKB">
        <authorList>
            <consortium name="Ensembl"/>
        </authorList>
    </citation>
    <scope>IDENTIFICATION</scope>
    <source>
        <strain evidence="13">Glennie</strain>
    </source>
</reference>
<protein>
    <recommendedName>
        <fullName evidence="11">Uridylate-specific endoribonuclease</fullName>
        <ecNumber evidence="11">4.6.1.-</ecNumber>
    </recommendedName>
</protein>
<keyword evidence="6 11" id="KW-0255">Endonuclease</keyword>
<reference evidence="13 14" key="1">
    <citation type="journal article" date="2008" name="Nature">
        <title>Genome analysis of the platypus reveals unique signatures of evolution.</title>
        <authorList>
            <person name="Warren W.C."/>
            <person name="Hillier L.W."/>
            <person name="Marshall Graves J.A."/>
            <person name="Birney E."/>
            <person name="Ponting C.P."/>
            <person name="Grutzner F."/>
            <person name="Belov K."/>
            <person name="Miller W."/>
            <person name="Clarke L."/>
            <person name="Chinwalla A.T."/>
            <person name="Yang S.P."/>
            <person name="Heger A."/>
            <person name="Locke D.P."/>
            <person name="Miethke P."/>
            <person name="Waters P.D."/>
            <person name="Veyrunes F."/>
            <person name="Fulton L."/>
            <person name="Fulton B."/>
            <person name="Graves T."/>
            <person name="Wallis J."/>
            <person name="Puente X.S."/>
            <person name="Lopez-Otin C."/>
            <person name="Ordonez G.R."/>
            <person name="Eichler E.E."/>
            <person name="Chen L."/>
            <person name="Cheng Z."/>
            <person name="Deakin J.E."/>
            <person name="Alsop A."/>
            <person name="Thompson K."/>
            <person name="Kirby P."/>
            <person name="Papenfuss A.T."/>
            <person name="Wakefield M.J."/>
            <person name="Olender T."/>
            <person name="Lancet D."/>
            <person name="Huttley G.A."/>
            <person name="Smit A.F."/>
            <person name="Pask A."/>
            <person name="Temple-Smith P."/>
            <person name="Batzer M.A."/>
            <person name="Walker J.A."/>
            <person name="Konkel M.K."/>
            <person name="Harris R.S."/>
            <person name="Whittington C.M."/>
            <person name="Wong E.S."/>
            <person name="Gemmell N.J."/>
            <person name="Buschiazzo E."/>
            <person name="Vargas Jentzsch I.M."/>
            <person name="Merkel A."/>
            <person name="Schmitz J."/>
            <person name="Zemann A."/>
            <person name="Churakov G."/>
            <person name="Kriegs J.O."/>
            <person name="Brosius J."/>
            <person name="Murchison E.P."/>
            <person name="Sachidanandam R."/>
            <person name="Smith C."/>
            <person name="Hannon G.J."/>
            <person name="Tsend-Ayush E."/>
            <person name="McMillan D."/>
            <person name="Attenborough R."/>
            <person name="Rens W."/>
            <person name="Ferguson-Smith M."/>
            <person name="Lefevre C.M."/>
            <person name="Sharp J.A."/>
            <person name="Nicholas K.R."/>
            <person name="Ray D.A."/>
            <person name="Kube M."/>
            <person name="Reinhardt R."/>
            <person name="Pringle T.H."/>
            <person name="Taylor J."/>
            <person name="Jones R.C."/>
            <person name="Nixon B."/>
            <person name="Dacheux J.L."/>
            <person name="Niwa H."/>
            <person name="Sekita Y."/>
            <person name="Huang X."/>
            <person name="Stark A."/>
            <person name="Kheradpour P."/>
            <person name="Kellis M."/>
            <person name="Flicek P."/>
            <person name="Chen Y."/>
            <person name="Webber C."/>
            <person name="Hardison R."/>
            <person name="Nelson J."/>
            <person name="Hallsworth-Pepin K."/>
            <person name="Delehaunty K."/>
            <person name="Markovic C."/>
            <person name="Minx P."/>
            <person name="Feng Y."/>
            <person name="Kremitzki C."/>
            <person name="Mitreva M."/>
            <person name="Glasscock J."/>
            <person name="Wylie T."/>
            <person name="Wohldmann P."/>
            <person name="Thiru P."/>
            <person name="Nhan M.N."/>
            <person name="Pohl C.S."/>
            <person name="Smith S.M."/>
            <person name="Hou S."/>
            <person name="Nefedov M."/>
            <person name="de Jong P.J."/>
            <person name="Renfree M.B."/>
            <person name="Mardis E.R."/>
            <person name="Wilson R.K."/>
        </authorList>
    </citation>
    <scope>NUCLEOTIDE SEQUENCE [LARGE SCALE GENOMIC DNA]</scope>
    <source>
        <strain evidence="13 14">Glennie</strain>
    </source>
</reference>
<evidence type="ECO:0000259" key="12">
    <source>
        <dbReference type="PROSITE" id="PS51959"/>
    </source>
</evidence>
<dbReference type="Bgee" id="ENSOANG00000038441">
    <property type="expression patterns" value="Expressed in endometrium and 2 other cell types or tissues"/>
</dbReference>
<dbReference type="InterPro" id="IPR037227">
    <property type="entry name" value="EndoU-like"/>
</dbReference>
<organism evidence="13 14">
    <name type="scientific">Ornithorhynchus anatinus</name>
    <name type="common">Duckbill platypus</name>
    <dbReference type="NCBI Taxonomy" id="9258"/>
    <lineage>
        <taxon>Eukaryota</taxon>
        <taxon>Metazoa</taxon>
        <taxon>Chordata</taxon>
        <taxon>Craniata</taxon>
        <taxon>Vertebrata</taxon>
        <taxon>Euteleostomi</taxon>
        <taxon>Mammalia</taxon>
        <taxon>Monotremata</taxon>
        <taxon>Ornithorhynchidae</taxon>
        <taxon>Ornithorhynchus</taxon>
    </lineage>
</organism>
<dbReference type="PANTHER" id="PTHR12439">
    <property type="entry name" value="PLACENTAL PROTEIN 11-RELATED"/>
    <property type="match status" value="1"/>
</dbReference>
<accession>A0A6I8PCA3</accession>
<name>A0A6I8PCA3_ORNAN</name>
<evidence type="ECO:0000256" key="3">
    <source>
        <dbReference type="ARBA" id="ARBA00011245"/>
    </source>
</evidence>
<proteinExistence type="inferred from homology"/>
<evidence type="ECO:0000313" key="14">
    <source>
        <dbReference type="Proteomes" id="UP000002279"/>
    </source>
</evidence>
<dbReference type="EC" id="4.6.1.-" evidence="11"/>
<dbReference type="PROSITE" id="PS51959">
    <property type="entry name" value="ENDOU"/>
    <property type="match status" value="1"/>
</dbReference>
<dbReference type="PANTHER" id="PTHR12439:SF11">
    <property type="entry name" value="URIDYLATE-SPECIFIC ENDORIBONUCLEASE"/>
    <property type="match status" value="1"/>
</dbReference>
<comment type="similarity">
    <text evidence="2 11">Belongs to the ENDOU family.</text>
</comment>
<keyword evidence="7 11" id="KW-0378">Hydrolase</keyword>
<evidence type="ECO:0000256" key="10">
    <source>
        <dbReference type="ARBA" id="ARBA00023239"/>
    </source>
</evidence>
<comment type="cofactor">
    <cofactor evidence="1 11">
        <name>Mn(2+)</name>
        <dbReference type="ChEBI" id="CHEBI:29035"/>
    </cofactor>
</comment>
<dbReference type="Pfam" id="PF09412">
    <property type="entry name" value="XendoU"/>
    <property type="match status" value="1"/>
</dbReference>
<dbReference type="SUPFAM" id="SSF142877">
    <property type="entry name" value="EndoU-like"/>
    <property type="match status" value="2"/>
</dbReference>
<keyword evidence="4 11" id="KW-0540">Nuclease</keyword>
<dbReference type="GO" id="GO:0003723">
    <property type="term" value="F:RNA binding"/>
    <property type="evidence" value="ECO:0007669"/>
    <property type="project" value="UniProtKB-UniRule"/>
</dbReference>
<dbReference type="Proteomes" id="UP000002279">
    <property type="component" value="Chromosome 14"/>
</dbReference>
<evidence type="ECO:0000313" key="13">
    <source>
        <dbReference type="Ensembl" id="ENSOANP00000049842.1"/>
    </source>
</evidence>
<evidence type="ECO:0000256" key="2">
    <source>
        <dbReference type="ARBA" id="ARBA00010168"/>
    </source>
</evidence>
<dbReference type="AlphaFoldDB" id="A0A6I8PCA3"/>
<evidence type="ECO:0000256" key="11">
    <source>
        <dbReference type="RuleBase" id="RU367085"/>
    </source>
</evidence>
<keyword evidence="14" id="KW-1185">Reference proteome</keyword>
<dbReference type="GO" id="GO:0046872">
    <property type="term" value="F:metal ion binding"/>
    <property type="evidence" value="ECO:0007669"/>
    <property type="project" value="UniProtKB-UniRule"/>
</dbReference>
<evidence type="ECO:0000256" key="8">
    <source>
        <dbReference type="ARBA" id="ARBA00022884"/>
    </source>
</evidence>
<dbReference type="InParanoid" id="A0A6I8PCA3"/>
<gene>
    <name evidence="13" type="primary">LOC100079420</name>
</gene>
<keyword evidence="9 11" id="KW-0464">Manganese</keyword>
<feature type="domain" description="EndoU" evidence="12">
    <location>
        <begin position="169"/>
        <end position="278"/>
    </location>
</feature>
<evidence type="ECO:0000256" key="1">
    <source>
        <dbReference type="ARBA" id="ARBA00001936"/>
    </source>
</evidence>
<keyword evidence="5 11" id="KW-0479">Metal-binding</keyword>
<dbReference type="Ensembl" id="ENSOANT00000064188.1">
    <property type="protein sequence ID" value="ENSOANP00000049842.1"/>
    <property type="gene ID" value="ENSOANG00000038441.1"/>
</dbReference>
<evidence type="ECO:0000256" key="4">
    <source>
        <dbReference type="ARBA" id="ARBA00022722"/>
    </source>
</evidence>
<keyword evidence="10" id="KW-0456">Lyase</keyword>
<dbReference type="GeneTree" id="ENSGT00530000063825"/>
<sequence length="278" mass="30416">MADGLFLNHELSKLFNQLWDADVNRFKPGRDYTISLQVTRSPRPLRSLSPRESKPPIAPSGLTWAEHLPGAGMGWACCLGVIPAHSGRPTGPACPQALMGWQWRAPPGTRIIFQMWPSPAPPQAASFFLSPCSYSHTPKPPRPPHTHICACAPSDLVEEEGTWVLPGLAGKVRVEVHSCLPAHLSVRPSQGRVGFIPQGSHTARDNAAQPLFLQVDEERLQGTKTFAAFISLLDNYETATGEPEVVTAEEEAENHRFLDAILDTTVMKVGWPRDASLP</sequence>
<dbReference type="GO" id="GO:0004521">
    <property type="term" value="F:RNA endonuclease activity"/>
    <property type="evidence" value="ECO:0000318"/>
    <property type="project" value="GO_Central"/>
</dbReference>
<evidence type="ECO:0000256" key="5">
    <source>
        <dbReference type="ARBA" id="ARBA00022723"/>
    </source>
</evidence>
<evidence type="ECO:0000256" key="9">
    <source>
        <dbReference type="ARBA" id="ARBA00023211"/>
    </source>
</evidence>
<comment type="subunit">
    <text evidence="3 11">Monomer.</text>
</comment>
<evidence type="ECO:0000256" key="7">
    <source>
        <dbReference type="ARBA" id="ARBA00022801"/>
    </source>
</evidence>
<keyword evidence="8 11" id="KW-0694">RNA-binding</keyword>
<dbReference type="InterPro" id="IPR039787">
    <property type="entry name" value="ENDOU"/>
</dbReference>